<keyword evidence="4" id="KW-1185">Reference proteome</keyword>
<sequence length="172" mass="17189">MVTNLLSECCYNEVLHTPTCADPLWKLYNTTLADDYLCCLSDQIGVKPDANSDIGSCVPGGAGGGPPVGIGPVGTSGTISTSPASATATRSSRIATTNSGSSSSGLSRSAIGGIVGGAVCSVLVIAALILLFVRRNKGKHESQLAASSAKGQSVESIESTVTTTHPPAAPLA</sequence>
<protein>
    <recommendedName>
        <fullName evidence="5">Extracellular membrane protein CFEM domain-containing protein</fullName>
    </recommendedName>
</protein>
<dbReference type="AlphaFoldDB" id="A0A9P8L5Q7"/>
<evidence type="ECO:0000313" key="3">
    <source>
        <dbReference type="EMBL" id="KAH0543412.1"/>
    </source>
</evidence>
<proteinExistence type="predicted"/>
<dbReference type="EMBL" id="JAGHQL010000033">
    <property type="protein sequence ID" value="KAH0543412.1"/>
    <property type="molecule type" value="Genomic_DNA"/>
</dbReference>
<accession>A0A9P8L5Q7</accession>
<keyword evidence="2" id="KW-0812">Transmembrane</keyword>
<dbReference type="CDD" id="cd12087">
    <property type="entry name" value="TM_EGFR-like"/>
    <property type="match status" value="1"/>
</dbReference>
<name>A0A9P8L5Q7_9PEZI</name>
<evidence type="ECO:0000313" key="4">
    <source>
        <dbReference type="Proteomes" id="UP000698800"/>
    </source>
</evidence>
<organism evidence="3 4">
    <name type="scientific">Glutinoglossum americanum</name>
    <dbReference type="NCBI Taxonomy" id="1670608"/>
    <lineage>
        <taxon>Eukaryota</taxon>
        <taxon>Fungi</taxon>
        <taxon>Dikarya</taxon>
        <taxon>Ascomycota</taxon>
        <taxon>Pezizomycotina</taxon>
        <taxon>Geoglossomycetes</taxon>
        <taxon>Geoglossales</taxon>
        <taxon>Geoglossaceae</taxon>
        <taxon>Glutinoglossum</taxon>
    </lineage>
</organism>
<gene>
    <name evidence="3" type="ORF">FGG08_002270</name>
</gene>
<dbReference type="Proteomes" id="UP000698800">
    <property type="component" value="Unassembled WGS sequence"/>
</dbReference>
<feature type="region of interest" description="Disordered" evidence="1">
    <location>
        <begin position="142"/>
        <end position="172"/>
    </location>
</feature>
<keyword evidence="2" id="KW-1133">Transmembrane helix</keyword>
<feature type="region of interest" description="Disordered" evidence="1">
    <location>
        <begin position="68"/>
        <end position="106"/>
    </location>
</feature>
<comment type="caution">
    <text evidence="3">The sequence shown here is derived from an EMBL/GenBank/DDBJ whole genome shotgun (WGS) entry which is preliminary data.</text>
</comment>
<feature type="transmembrane region" description="Helical" evidence="2">
    <location>
        <begin position="110"/>
        <end position="133"/>
    </location>
</feature>
<keyword evidence="2" id="KW-0472">Membrane</keyword>
<reference evidence="3" key="1">
    <citation type="submission" date="2021-03" db="EMBL/GenBank/DDBJ databases">
        <title>Comparative genomics and phylogenomic investigation of the class Geoglossomycetes provide insights into ecological specialization and systematics.</title>
        <authorList>
            <person name="Melie T."/>
            <person name="Pirro S."/>
            <person name="Miller A.N."/>
            <person name="Quandt A."/>
        </authorList>
    </citation>
    <scope>NUCLEOTIDE SEQUENCE</scope>
    <source>
        <strain evidence="3">GBOQ0MN5Z8</strain>
    </source>
</reference>
<feature type="compositionally biased region" description="Low complexity" evidence="1">
    <location>
        <begin position="75"/>
        <end position="106"/>
    </location>
</feature>
<evidence type="ECO:0000256" key="1">
    <source>
        <dbReference type="SAM" id="MobiDB-lite"/>
    </source>
</evidence>
<evidence type="ECO:0008006" key="5">
    <source>
        <dbReference type="Google" id="ProtNLM"/>
    </source>
</evidence>
<evidence type="ECO:0000256" key="2">
    <source>
        <dbReference type="SAM" id="Phobius"/>
    </source>
</evidence>
<feature type="compositionally biased region" description="Low complexity" evidence="1">
    <location>
        <begin position="153"/>
        <end position="164"/>
    </location>
</feature>